<dbReference type="PANTHER" id="PTHR34610:SF3">
    <property type="entry name" value="SSL7007 PROTEIN"/>
    <property type="match status" value="1"/>
</dbReference>
<dbReference type="InterPro" id="IPR002850">
    <property type="entry name" value="PIN_toxin-like"/>
</dbReference>
<dbReference type="InterPro" id="IPR029060">
    <property type="entry name" value="PIN-like_dom_sf"/>
</dbReference>
<keyword evidence="3" id="KW-1185">Reference proteome</keyword>
<sequence length="162" mass="17488">MRSSPSGRRPDRMRVVLDTNVCLDAFVFDDPRAATLVAALAAGTVEAVTRVDCRDEWLGVLAYPALKLDEAQREEAVSRFDRLVTLLDGSGLDEAGATPGASPGVALPRCRDPDDQKFLELAAASGASVLFSRDAEVLRLARRTARDGLFAIMKPEEWSGVL</sequence>
<accession>A0A1L3ES21</accession>
<dbReference type="KEGG" id="lrz:BJI69_07915"/>
<reference evidence="3" key="1">
    <citation type="submission" date="2016-09" db="EMBL/GenBank/DDBJ databases">
        <authorList>
            <person name="Lysoe E."/>
        </authorList>
    </citation>
    <scope>NUCLEOTIDE SEQUENCE [LARGE SCALE GENOMIC DNA]</scope>
    <source>
        <strain evidence="3">LJ96T</strain>
    </source>
</reference>
<dbReference type="EMBL" id="CP017480">
    <property type="protein sequence ID" value="APG03840.1"/>
    <property type="molecule type" value="Genomic_DNA"/>
</dbReference>
<organism evidence="2 3">
    <name type="scientific">Luteibacter rhizovicinus DSM 16549</name>
    <dbReference type="NCBI Taxonomy" id="1440763"/>
    <lineage>
        <taxon>Bacteria</taxon>
        <taxon>Pseudomonadati</taxon>
        <taxon>Pseudomonadota</taxon>
        <taxon>Gammaproteobacteria</taxon>
        <taxon>Lysobacterales</taxon>
        <taxon>Rhodanobacteraceae</taxon>
        <taxon>Luteibacter</taxon>
    </lineage>
</organism>
<proteinExistence type="predicted"/>
<evidence type="ECO:0000259" key="1">
    <source>
        <dbReference type="Pfam" id="PF13470"/>
    </source>
</evidence>
<evidence type="ECO:0000313" key="3">
    <source>
        <dbReference type="Proteomes" id="UP000182987"/>
    </source>
</evidence>
<dbReference type="STRING" id="1440763.BJI69_07915"/>
<dbReference type="InterPro" id="IPR002716">
    <property type="entry name" value="PIN_dom"/>
</dbReference>
<dbReference type="SUPFAM" id="SSF88723">
    <property type="entry name" value="PIN domain-like"/>
    <property type="match status" value="1"/>
</dbReference>
<name>A0A1L3ES21_9GAMM</name>
<dbReference type="AlphaFoldDB" id="A0A1L3ES21"/>
<protein>
    <submittedName>
        <fullName evidence="2">Toxin-antitoxin system toxin component, PIN family</fullName>
    </submittedName>
</protein>
<evidence type="ECO:0000313" key="2">
    <source>
        <dbReference type="EMBL" id="APG03840.1"/>
    </source>
</evidence>
<dbReference type="PANTHER" id="PTHR34610">
    <property type="entry name" value="SSL7007 PROTEIN"/>
    <property type="match status" value="1"/>
</dbReference>
<feature type="domain" description="PIN" evidence="1">
    <location>
        <begin position="14"/>
        <end position="134"/>
    </location>
</feature>
<dbReference type="Pfam" id="PF13470">
    <property type="entry name" value="PIN_3"/>
    <property type="match status" value="1"/>
</dbReference>
<gene>
    <name evidence="2" type="ORF">BJI69_07915</name>
</gene>
<dbReference type="NCBIfam" id="TIGR00305">
    <property type="entry name" value="putative toxin-antitoxin system toxin component, PIN family"/>
    <property type="match status" value="1"/>
</dbReference>
<dbReference type="Proteomes" id="UP000182987">
    <property type="component" value="Chromosome"/>
</dbReference>